<dbReference type="OMA" id="TCLMSIY"/>
<keyword evidence="14" id="KW-1185">Reference proteome</keyword>
<name>A0A103Y9Z5_CYNCS</name>
<dbReference type="InterPro" id="IPR036396">
    <property type="entry name" value="Cyt_P450_sf"/>
</dbReference>
<comment type="caution">
    <text evidence="13">The sequence shown here is derived from an EMBL/GenBank/DDBJ whole genome shotgun (WGS) entry which is preliminary data.</text>
</comment>
<dbReference type="InterPro" id="IPR002401">
    <property type="entry name" value="Cyt_P450_E_grp-I"/>
</dbReference>
<sequence>MKASMMSMIDKRMIAMKTGKDDLLGILLDSSYEEIKQHGNSNFGLSIEDFIEECKHFYLAGQKTTKDLLVWTMVLLGQHPDWQARARDEVLLVFGKEKPDINGLNRLKIVSMIFNEVLRLYPPIKTLERMVHEDTKLGNIILPAGSPLRLHLLLMHHDKEIWGDDAKEFKPERFFEGVSNATKGQSSYLPFGGGPRICIGQNYAYLEAKVALAMILQEFCFEISPSYSHAPHTIIPLQPQFGAHLILRKL</sequence>
<gene>
    <name evidence="13" type="ORF">Ccrd_016440</name>
</gene>
<keyword evidence="6" id="KW-1133">Transmembrane helix</keyword>
<evidence type="ECO:0000256" key="3">
    <source>
        <dbReference type="ARBA" id="ARBA00022617"/>
    </source>
</evidence>
<dbReference type="PRINTS" id="PR00385">
    <property type="entry name" value="P450"/>
</dbReference>
<evidence type="ECO:0000313" key="13">
    <source>
        <dbReference type="EMBL" id="KVI05229.1"/>
    </source>
</evidence>
<dbReference type="STRING" id="59895.A0A103Y9Z5"/>
<comment type="subcellular location">
    <subcellularLocation>
        <location evidence="1">Membrane</location>
    </subcellularLocation>
</comment>
<keyword evidence="9 12" id="KW-0503">Monooxygenase</keyword>
<evidence type="ECO:0000256" key="5">
    <source>
        <dbReference type="ARBA" id="ARBA00022723"/>
    </source>
</evidence>
<accession>A0A103Y9Z5</accession>
<dbReference type="Proteomes" id="UP000243975">
    <property type="component" value="Unassembled WGS sequence"/>
</dbReference>
<evidence type="ECO:0000256" key="9">
    <source>
        <dbReference type="ARBA" id="ARBA00023033"/>
    </source>
</evidence>
<keyword evidence="8 11" id="KW-0408">Iron</keyword>
<dbReference type="PANTHER" id="PTHR24282">
    <property type="entry name" value="CYTOCHROME P450 FAMILY MEMBER"/>
    <property type="match status" value="1"/>
</dbReference>
<organism evidence="13 14">
    <name type="scientific">Cynara cardunculus var. scolymus</name>
    <name type="common">Globe artichoke</name>
    <name type="synonym">Cynara scolymus</name>
    <dbReference type="NCBI Taxonomy" id="59895"/>
    <lineage>
        <taxon>Eukaryota</taxon>
        <taxon>Viridiplantae</taxon>
        <taxon>Streptophyta</taxon>
        <taxon>Embryophyta</taxon>
        <taxon>Tracheophyta</taxon>
        <taxon>Spermatophyta</taxon>
        <taxon>Magnoliopsida</taxon>
        <taxon>eudicotyledons</taxon>
        <taxon>Gunneridae</taxon>
        <taxon>Pentapetalae</taxon>
        <taxon>asterids</taxon>
        <taxon>campanulids</taxon>
        <taxon>Asterales</taxon>
        <taxon>Asteraceae</taxon>
        <taxon>Carduoideae</taxon>
        <taxon>Cardueae</taxon>
        <taxon>Carduinae</taxon>
        <taxon>Cynara</taxon>
    </lineage>
</organism>
<comment type="similarity">
    <text evidence="2 12">Belongs to the cytochrome P450 family.</text>
</comment>
<dbReference type="GO" id="GO:0016020">
    <property type="term" value="C:membrane"/>
    <property type="evidence" value="ECO:0007669"/>
    <property type="project" value="UniProtKB-SubCell"/>
</dbReference>
<evidence type="ECO:0000256" key="10">
    <source>
        <dbReference type="ARBA" id="ARBA00023136"/>
    </source>
</evidence>
<evidence type="ECO:0000256" key="7">
    <source>
        <dbReference type="ARBA" id="ARBA00023002"/>
    </source>
</evidence>
<keyword evidence="10" id="KW-0472">Membrane</keyword>
<dbReference type="GO" id="GO:0016705">
    <property type="term" value="F:oxidoreductase activity, acting on paired donors, with incorporation or reduction of molecular oxygen"/>
    <property type="evidence" value="ECO:0007669"/>
    <property type="project" value="InterPro"/>
</dbReference>
<proteinExistence type="inferred from homology"/>
<protein>
    <submittedName>
        <fullName evidence="13">Cytochrome P450</fullName>
    </submittedName>
</protein>
<evidence type="ECO:0000256" key="8">
    <source>
        <dbReference type="ARBA" id="ARBA00023004"/>
    </source>
</evidence>
<feature type="binding site" description="axial binding residue" evidence="11">
    <location>
        <position position="198"/>
    </location>
    <ligand>
        <name>heme</name>
        <dbReference type="ChEBI" id="CHEBI:30413"/>
    </ligand>
    <ligandPart>
        <name>Fe</name>
        <dbReference type="ChEBI" id="CHEBI:18248"/>
    </ligandPart>
</feature>
<dbReference type="Gene3D" id="1.10.630.10">
    <property type="entry name" value="Cytochrome P450"/>
    <property type="match status" value="1"/>
</dbReference>
<keyword evidence="3 11" id="KW-0349">Heme</keyword>
<dbReference type="PROSITE" id="PS00086">
    <property type="entry name" value="CYTOCHROME_P450"/>
    <property type="match status" value="1"/>
</dbReference>
<dbReference type="GO" id="GO:0004497">
    <property type="term" value="F:monooxygenase activity"/>
    <property type="evidence" value="ECO:0007669"/>
    <property type="project" value="UniProtKB-KW"/>
</dbReference>
<evidence type="ECO:0000313" key="14">
    <source>
        <dbReference type="Proteomes" id="UP000243975"/>
    </source>
</evidence>
<dbReference type="InterPro" id="IPR050665">
    <property type="entry name" value="Cytochrome_P450_Monooxygen"/>
</dbReference>
<dbReference type="GO" id="GO:0005506">
    <property type="term" value="F:iron ion binding"/>
    <property type="evidence" value="ECO:0007669"/>
    <property type="project" value="InterPro"/>
</dbReference>
<dbReference type="InterPro" id="IPR017972">
    <property type="entry name" value="Cyt_P450_CS"/>
</dbReference>
<comment type="cofactor">
    <cofactor evidence="11">
        <name>heme</name>
        <dbReference type="ChEBI" id="CHEBI:30413"/>
    </cofactor>
</comment>
<keyword evidence="5 11" id="KW-0479">Metal-binding</keyword>
<evidence type="ECO:0000256" key="6">
    <source>
        <dbReference type="ARBA" id="ARBA00022989"/>
    </source>
</evidence>
<dbReference type="GO" id="GO:0020037">
    <property type="term" value="F:heme binding"/>
    <property type="evidence" value="ECO:0007669"/>
    <property type="project" value="InterPro"/>
</dbReference>
<dbReference type="PRINTS" id="PR00463">
    <property type="entry name" value="EP450I"/>
</dbReference>
<evidence type="ECO:0000256" key="11">
    <source>
        <dbReference type="PIRSR" id="PIRSR602401-1"/>
    </source>
</evidence>
<dbReference type="Pfam" id="PF00067">
    <property type="entry name" value="p450"/>
    <property type="match status" value="1"/>
</dbReference>
<reference evidence="13 14" key="1">
    <citation type="journal article" date="2016" name="Sci. Rep.">
        <title>The genome sequence of the outbreeding globe artichoke constructed de novo incorporating a phase-aware low-pass sequencing strategy of F1 progeny.</title>
        <authorList>
            <person name="Scaglione D."/>
            <person name="Reyes-Chin-Wo S."/>
            <person name="Acquadro A."/>
            <person name="Froenicke L."/>
            <person name="Portis E."/>
            <person name="Beitel C."/>
            <person name="Tirone M."/>
            <person name="Mauro R."/>
            <person name="Lo Monaco A."/>
            <person name="Mauromicale G."/>
            <person name="Faccioli P."/>
            <person name="Cattivelli L."/>
            <person name="Rieseberg L."/>
            <person name="Michelmore R."/>
            <person name="Lanteri S."/>
        </authorList>
    </citation>
    <scope>NUCLEOTIDE SEQUENCE [LARGE SCALE GENOMIC DNA]</scope>
    <source>
        <strain evidence="13">2C</strain>
    </source>
</reference>
<dbReference type="Gramene" id="KVI05229">
    <property type="protein sequence ID" value="KVI05229"/>
    <property type="gene ID" value="Ccrd_016440"/>
</dbReference>
<keyword evidence="4" id="KW-0812">Transmembrane</keyword>
<dbReference type="InterPro" id="IPR001128">
    <property type="entry name" value="Cyt_P450"/>
</dbReference>
<dbReference type="SUPFAM" id="SSF48264">
    <property type="entry name" value="Cytochrome P450"/>
    <property type="match status" value="1"/>
</dbReference>
<evidence type="ECO:0000256" key="2">
    <source>
        <dbReference type="ARBA" id="ARBA00010617"/>
    </source>
</evidence>
<keyword evidence="7 12" id="KW-0560">Oxidoreductase</keyword>
<dbReference type="AlphaFoldDB" id="A0A103Y9Z5"/>
<evidence type="ECO:0000256" key="1">
    <source>
        <dbReference type="ARBA" id="ARBA00004370"/>
    </source>
</evidence>
<evidence type="ECO:0000256" key="12">
    <source>
        <dbReference type="RuleBase" id="RU000461"/>
    </source>
</evidence>
<dbReference type="PANTHER" id="PTHR24282:SF254">
    <property type="entry name" value="CYTOCHROME P450 CYP72A219-LIKE"/>
    <property type="match status" value="1"/>
</dbReference>
<dbReference type="EMBL" id="LEKV01001883">
    <property type="protein sequence ID" value="KVI05229.1"/>
    <property type="molecule type" value="Genomic_DNA"/>
</dbReference>
<evidence type="ECO:0000256" key="4">
    <source>
        <dbReference type="ARBA" id="ARBA00022692"/>
    </source>
</evidence>